<dbReference type="GO" id="GO:0022857">
    <property type="term" value="F:transmembrane transporter activity"/>
    <property type="evidence" value="ECO:0007669"/>
    <property type="project" value="TreeGrafter"/>
</dbReference>
<feature type="transmembrane region" description="Helical" evidence="6">
    <location>
        <begin position="427"/>
        <end position="451"/>
    </location>
</feature>
<dbReference type="InterPro" id="IPR003838">
    <property type="entry name" value="ABC3_permease_C"/>
</dbReference>
<evidence type="ECO:0000256" key="3">
    <source>
        <dbReference type="ARBA" id="ARBA00022692"/>
    </source>
</evidence>
<feature type="transmembrane region" description="Helical" evidence="6">
    <location>
        <begin position="767"/>
        <end position="787"/>
    </location>
</feature>
<feature type="domain" description="MacB-like periplasmic core" evidence="8">
    <location>
        <begin position="490"/>
        <end position="647"/>
    </location>
</feature>
<name>A0A3N4PYB5_9BACT</name>
<dbReference type="OrthoDB" id="5933722at2"/>
<comment type="caution">
    <text evidence="9">The sequence shown here is derived from an EMBL/GenBank/DDBJ whole genome shotgun (WGS) entry which is preliminary data.</text>
</comment>
<evidence type="ECO:0000259" key="8">
    <source>
        <dbReference type="Pfam" id="PF12704"/>
    </source>
</evidence>
<dbReference type="Pfam" id="PF02687">
    <property type="entry name" value="FtsX"/>
    <property type="match status" value="2"/>
</dbReference>
<dbReference type="InterPro" id="IPR025857">
    <property type="entry name" value="MacB_PCD"/>
</dbReference>
<evidence type="ECO:0000256" key="4">
    <source>
        <dbReference type="ARBA" id="ARBA00022989"/>
    </source>
</evidence>
<evidence type="ECO:0000256" key="6">
    <source>
        <dbReference type="SAM" id="Phobius"/>
    </source>
</evidence>
<feature type="domain" description="ABC3 transporter permease C-terminal" evidence="7">
    <location>
        <begin position="686"/>
        <end position="796"/>
    </location>
</feature>
<evidence type="ECO:0000313" key="10">
    <source>
        <dbReference type="Proteomes" id="UP000278351"/>
    </source>
</evidence>
<feature type="transmembrane region" description="Helical" evidence="6">
    <location>
        <begin position="384"/>
        <end position="407"/>
    </location>
</feature>
<dbReference type="AlphaFoldDB" id="A0A3N4PYB5"/>
<dbReference type="EMBL" id="RPDH01000001">
    <property type="protein sequence ID" value="RPE13823.1"/>
    <property type="molecule type" value="Genomic_DNA"/>
</dbReference>
<proteinExistence type="predicted"/>
<evidence type="ECO:0000259" key="7">
    <source>
        <dbReference type="Pfam" id="PF02687"/>
    </source>
</evidence>
<dbReference type="PANTHER" id="PTHR30572">
    <property type="entry name" value="MEMBRANE COMPONENT OF TRANSPORTER-RELATED"/>
    <property type="match status" value="1"/>
</dbReference>
<evidence type="ECO:0000256" key="5">
    <source>
        <dbReference type="ARBA" id="ARBA00023136"/>
    </source>
</evidence>
<dbReference type="Proteomes" id="UP000278351">
    <property type="component" value="Unassembled WGS sequence"/>
</dbReference>
<evidence type="ECO:0000313" key="9">
    <source>
        <dbReference type="EMBL" id="RPE13823.1"/>
    </source>
</evidence>
<evidence type="ECO:0000256" key="1">
    <source>
        <dbReference type="ARBA" id="ARBA00004651"/>
    </source>
</evidence>
<dbReference type="InterPro" id="IPR050250">
    <property type="entry name" value="Macrolide_Exporter_MacB"/>
</dbReference>
<keyword evidence="2" id="KW-1003">Cell membrane</keyword>
<dbReference type="PANTHER" id="PTHR30572:SF18">
    <property type="entry name" value="ABC-TYPE MACROLIDE FAMILY EXPORT SYSTEM PERMEASE COMPONENT 2"/>
    <property type="match status" value="1"/>
</dbReference>
<accession>A0A3N4PYB5</accession>
<feature type="transmembrane region" description="Helical" evidence="6">
    <location>
        <begin position="289"/>
        <end position="313"/>
    </location>
</feature>
<keyword evidence="4 6" id="KW-1133">Transmembrane helix</keyword>
<feature type="transmembrane region" description="Helical" evidence="6">
    <location>
        <begin position="681"/>
        <end position="706"/>
    </location>
</feature>
<dbReference type="GO" id="GO:0005886">
    <property type="term" value="C:plasma membrane"/>
    <property type="evidence" value="ECO:0007669"/>
    <property type="project" value="UniProtKB-SubCell"/>
</dbReference>
<keyword evidence="10" id="KW-1185">Reference proteome</keyword>
<comment type="subcellular location">
    <subcellularLocation>
        <location evidence="1">Cell membrane</location>
        <topology evidence="1">Multi-pass membrane protein</topology>
    </subcellularLocation>
</comment>
<sequence>MIRNYLKIAWRSIWKSKQVSAINIVGLSVAIAVSLLLCLTVYREFTFDKFHVNRADIYQLCIEENYPDKPRGHANMSTPMAPALMTEIPGIKAVARAANDPASMRTEGGLPEGVGLLSVDSSFLNMFTFPAISGSTRLEQNDVVITEKTAERYFNSDNPVGKTVLLRLGQNWKSFKVAAVLKNPPDESSIRFDVLTRIENNPGYAENRDEWENFWHNTFVQLQPGTTAATIGKYTPAFMNTHFEEKVKEMQKQGAKPGRYGSVVGLGLIPMEDVHTDPRSTLSKVRTSVLYMLLFISAFLLFIASINFMNLTMARAFTRAKEVGMRKMLGAAKLQLMMQLCGEAMILFFISLVIGLGIAFTLMPSFTSFLNNKLSFALLLKPEIITGIALSFILISLLAGGYPAMVLASSKTLQVLKGKISTGRKHYLRNSLIVAQFVISCIMICCTIVAWQQMNYLGNKPLGINTHEVVSIPVGPENNGHQVLQRMRAALKQYSDIQAVSASGSNLGRGRDGSQSTSLVTFNLKEKEMMTHIQSVDYDYVKTVGLQLIAGRDLSPAFAGDSTAIVINENMARQLGEKDIIGYQFRFNADDKLPYTVVGVVKNYHFKSLHEEIAPISLFLNQANEPPSYVFVKVAPGNLNGAMQKIEAAWKSAAPGTLFNGSFLDENTNRLYNEEKRLSKIFVSGAILTILISCMGLFAIAMMAIGQRTKEIGVRKVLGASVGSITTLVSRDFLKLVLLSIVIAIPIAWLLMSQWLKGYAYSIQLNIWVFLVAGIIALLVAAFTISFQTVKAALMNPVKSLRTE</sequence>
<keyword evidence="3 6" id="KW-0812">Transmembrane</keyword>
<feature type="domain" description="MacB-like periplasmic core" evidence="8">
    <location>
        <begin position="20"/>
        <end position="231"/>
    </location>
</feature>
<organism evidence="9 10">
    <name type="scientific">Chitinophaga lutea</name>
    <dbReference type="NCBI Taxonomy" id="2488634"/>
    <lineage>
        <taxon>Bacteria</taxon>
        <taxon>Pseudomonadati</taxon>
        <taxon>Bacteroidota</taxon>
        <taxon>Chitinophagia</taxon>
        <taxon>Chitinophagales</taxon>
        <taxon>Chitinophagaceae</taxon>
        <taxon>Chitinophaga</taxon>
    </lineage>
</organism>
<feature type="transmembrane region" description="Helical" evidence="6">
    <location>
        <begin position="736"/>
        <end position="755"/>
    </location>
</feature>
<keyword evidence="5 6" id="KW-0472">Membrane</keyword>
<gene>
    <name evidence="9" type="ORF">EGT74_10000</name>
</gene>
<protein>
    <submittedName>
        <fullName evidence="9">FtsX-like permease family protein</fullName>
    </submittedName>
</protein>
<dbReference type="RefSeq" id="WP_123846336.1">
    <property type="nucleotide sequence ID" value="NZ_RPDH01000001.1"/>
</dbReference>
<dbReference type="Pfam" id="PF12704">
    <property type="entry name" value="MacB_PCD"/>
    <property type="match status" value="2"/>
</dbReference>
<feature type="transmembrane region" description="Helical" evidence="6">
    <location>
        <begin position="334"/>
        <end position="364"/>
    </location>
</feature>
<feature type="transmembrane region" description="Helical" evidence="6">
    <location>
        <begin position="21"/>
        <end position="42"/>
    </location>
</feature>
<evidence type="ECO:0000256" key="2">
    <source>
        <dbReference type="ARBA" id="ARBA00022475"/>
    </source>
</evidence>
<feature type="domain" description="ABC3 transporter permease C-terminal" evidence="7">
    <location>
        <begin position="295"/>
        <end position="409"/>
    </location>
</feature>
<reference evidence="9 10" key="1">
    <citation type="submission" date="2018-11" db="EMBL/GenBank/DDBJ databases">
        <title>Chitinophaga lutea sp.nov., isolate from arsenic contaminated soil.</title>
        <authorList>
            <person name="Zong Y."/>
        </authorList>
    </citation>
    <scope>NUCLEOTIDE SEQUENCE [LARGE SCALE GENOMIC DNA]</scope>
    <source>
        <strain evidence="9 10">ZY74</strain>
    </source>
</reference>